<protein>
    <submittedName>
        <fullName evidence="1">Uncharacterized protein</fullName>
    </submittedName>
</protein>
<comment type="caution">
    <text evidence="1">The sequence shown here is derived from an EMBL/GenBank/DDBJ whole genome shotgun (WGS) entry which is preliminary data.</text>
</comment>
<keyword evidence="2" id="KW-1185">Reference proteome</keyword>
<sequence>MVKQKYINIYITLQKNQNTNKTFQRLVYFKCKRLMKKYQNDKRAGHQFSKVIKHQKNSDANYPFTTSDSSYAHHNFHFIIFPIIKFYTITILNKNNLFNIFKQKHTKHGR</sequence>
<reference evidence="1 2" key="1">
    <citation type="submission" date="2024-03" db="EMBL/GenBank/DDBJ databases">
        <authorList>
            <person name="Martinez-Hernandez J."/>
        </authorList>
    </citation>
    <scope>NUCLEOTIDE SEQUENCE [LARGE SCALE GENOMIC DNA]</scope>
</reference>
<dbReference type="EMBL" id="CAXHTB010000023">
    <property type="protein sequence ID" value="CAL0331196.1"/>
    <property type="molecule type" value="Genomic_DNA"/>
</dbReference>
<name>A0AAV1YB37_LUPLU</name>
<evidence type="ECO:0000313" key="1">
    <source>
        <dbReference type="EMBL" id="CAL0331196.1"/>
    </source>
</evidence>
<dbReference type="Proteomes" id="UP001497480">
    <property type="component" value="Unassembled WGS sequence"/>
</dbReference>
<proteinExistence type="predicted"/>
<evidence type="ECO:0000313" key="2">
    <source>
        <dbReference type="Proteomes" id="UP001497480"/>
    </source>
</evidence>
<accession>A0AAV1YB37</accession>
<organism evidence="1 2">
    <name type="scientific">Lupinus luteus</name>
    <name type="common">European yellow lupine</name>
    <dbReference type="NCBI Taxonomy" id="3873"/>
    <lineage>
        <taxon>Eukaryota</taxon>
        <taxon>Viridiplantae</taxon>
        <taxon>Streptophyta</taxon>
        <taxon>Embryophyta</taxon>
        <taxon>Tracheophyta</taxon>
        <taxon>Spermatophyta</taxon>
        <taxon>Magnoliopsida</taxon>
        <taxon>eudicotyledons</taxon>
        <taxon>Gunneridae</taxon>
        <taxon>Pentapetalae</taxon>
        <taxon>rosids</taxon>
        <taxon>fabids</taxon>
        <taxon>Fabales</taxon>
        <taxon>Fabaceae</taxon>
        <taxon>Papilionoideae</taxon>
        <taxon>50 kb inversion clade</taxon>
        <taxon>genistoids sensu lato</taxon>
        <taxon>core genistoids</taxon>
        <taxon>Genisteae</taxon>
        <taxon>Lupinus</taxon>
    </lineage>
</organism>
<dbReference type="AlphaFoldDB" id="A0AAV1YB37"/>
<gene>
    <name evidence="1" type="ORF">LLUT_LOCUS32256</name>
</gene>